<feature type="transmembrane region" description="Helical" evidence="5">
    <location>
        <begin position="260"/>
        <end position="277"/>
    </location>
</feature>
<dbReference type="CDD" id="cd00882">
    <property type="entry name" value="Ras_like_GTPase"/>
    <property type="match status" value="1"/>
</dbReference>
<dbReference type="GO" id="GO:0016020">
    <property type="term" value="C:membrane"/>
    <property type="evidence" value="ECO:0007669"/>
    <property type="project" value="UniProtKB-SubCell"/>
</dbReference>
<keyword evidence="2 5" id="KW-0812">Transmembrane</keyword>
<dbReference type="Pfam" id="PF01926">
    <property type="entry name" value="MMR_HSR1"/>
    <property type="match status" value="1"/>
</dbReference>
<name>A0A2W7ILT0_9PROT</name>
<proteinExistence type="predicted"/>
<evidence type="ECO:0000313" key="7">
    <source>
        <dbReference type="EMBL" id="PZW48007.1"/>
    </source>
</evidence>
<evidence type="ECO:0000256" key="4">
    <source>
        <dbReference type="ARBA" id="ARBA00023136"/>
    </source>
</evidence>
<evidence type="ECO:0000256" key="2">
    <source>
        <dbReference type="ARBA" id="ARBA00022692"/>
    </source>
</evidence>
<evidence type="ECO:0000256" key="5">
    <source>
        <dbReference type="SAM" id="Phobius"/>
    </source>
</evidence>
<gene>
    <name evidence="7" type="ORF">C8P66_10610</name>
</gene>
<dbReference type="Proteomes" id="UP000249688">
    <property type="component" value="Unassembled WGS sequence"/>
</dbReference>
<dbReference type="InterPro" id="IPR006073">
    <property type="entry name" value="GTP-bd"/>
</dbReference>
<keyword evidence="4 5" id="KW-0472">Membrane</keyword>
<comment type="caution">
    <text evidence="7">The sequence shown here is derived from an EMBL/GenBank/DDBJ whole genome shotgun (WGS) entry which is preliminary data.</text>
</comment>
<dbReference type="Pfam" id="PF05128">
    <property type="entry name" value="DUF697"/>
    <property type="match status" value="1"/>
</dbReference>
<evidence type="ECO:0000256" key="3">
    <source>
        <dbReference type="ARBA" id="ARBA00022989"/>
    </source>
</evidence>
<dbReference type="Gene3D" id="3.40.50.300">
    <property type="entry name" value="P-loop containing nucleotide triphosphate hydrolases"/>
    <property type="match status" value="1"/>
</dbReference>
<evidence type="ECO:0000256" key="1">
    <source>
        <dbReference type="ARBA" id="ARBA00004141"/>
    </source>
</evidence>
<protein>
    <submittedName>
        <fullName evidence="7">Uncharacterized protein (DUF697 family)</fullName>
    </submittedName>
</protein>
<keyword evidence="3 5" id="KW-1133">Transmembrane helix</keyword>
<evidence type="ECO:0000313" key="8">
    <source>
        <dbReference type="Proteomes" id="UP000249688"/>
    </source>
</evidence>
<dbReference type="RefSeq" id="WP_158537120.1">
    <property type="nucleotide sequence ID" value="NZ_QKYU01000006.1"/>
</dbReference>
<dbReference type="InterPro" id="IPR027417">
    <property type="entry name" value="P-loop_NTPase"/>
</dbReference>
<dbReference type="EMBL" id="QKYU01000006">
    <property type="protein sequence ID" value="PZW48007.1"/>
    <property type="molecule type" value="Genomic_DNA"/>
</dbReference>
<dbReference type="InterPro" id="IPR021147">
    <property type="entry name" value="DUF697"/>
</dbReference>
<dbReference type="SUPFAM" id="SSF52540">
    <property type="entry name" value="P-loop containing nucleoside triphosphate hydrolases"/>
    <property type="match status" value="1"/>
</dbReference>
<sequence length="373" mass="39173">MPDTSIATIATAASSLDLQQLAGLLDKVLKEQMDKLGKINIIVAGRTGTGKSTLVNAIFGENFAKTAMGRPVTQHATWYGRANHPLHILDTKGLETSEYAETWAGLQREIAKGRASTDPREHIHIGWVCVQEPALRFERAEQDLVEALKAAGIPTIIVLTKHGMFPEFQAEMDKLAPMADAIIPVRALPMPGFPGTVGLSELVQASVRLLPEGARGAFVAAQAVDFALKTADARKIIRGAAAAAGTAAAVPLPFTDAVTLVPIQIGMIVGISLRFGLEGTTQKLLPLASSIVGCLAATVAGRLIVGQLLKFLPGGSLVNAGVAAAVTTGLGEAYLAFLLAFHQRTGRMPSVDEIVGGFSGFWKKWGKKGDAAA</sequence>
<dbReference type="GO" id="GO:0005525">
    <property type="term" value="F:GTP binding"/>
    <property type="evidence" value="ECO:0007669"/>
    <property type="project" value="InterPro"/>
</dbReference>
<feature type="transmembrane region" description="Helical" evidence="5">
    <location>
        <begin position="284"/>
        <end position="305"/>
    </location>
</feature>
<evidence type="ECO:0000259" key="6">
    <source>
        <dbReference type="Pfam" id="PF01926"/>
    </source>
</evidence>
<keyword evidence="8" id="KW-1185">Reference proteome</keyword>
<reference evidence="7 8" key="1">
    <citation type="submission" date="2018-06" db="EMBL/GenBank/DDBJ databases">
        <title>Genomic Encyclopedia of Archaeal and Bacterial Type Strains, Phase II (KMG-II): from individual species to whole genera.</title>
        <authorList>
            <person name="Goeker M."/>
        </authorList>
    </citation>
    <scope>NUCLEOTIDE SEQUENCE [LARGE SCALE GENOMIC DNA]</scope>
    <source>
        <strain evidence="7 8">DSM 24525</strain>
    </source>
</reference>
<feature type="domain" description="G" evidence="6">
    <location>
        <begin position="41"/>
        <end position="161"/>
    </location>
</feature>
<organism evidence="7 8">
    <name type="scientific">Humitalea rosea</name>
    <dbReference type="NCBI Taxonomy" id="990373"/>
    <lineage>
        <taxon>Bacteria</taxon>
        <taxon>Pseudomonadati</taxon>
        <taxon>Pseudomonadota</taxon>
        <taxon>Alphaproteobacteria</taxon>
        <taxon>Acetobacterales</taxon>
        <taxon>Roseomonadaceae</taxon>
        <taxon>Humitalea</taxon>
    </lineage>
</organism>
<comment type="subcellular location">
    <subcellularLocation>
        <location evidence="1">Membrane</location>
        <topology evidence="1">Multi-pass membrane protein</topology>
    </subcellularLocation>
</comment>
<accession>A0A2W7ILT0</accession>
<dbReference type="AlphaFoldDB" id="A0A2W7ILT0"/>
<feature type="transmembrane region" description="Helical" evidence="5">
    <location>
        <begin position="317"/>
        <end position="341"/>
    </location>
</feature>
<dbReference type="OrthoDB" id="9255830at2"/>